<feature type="compositionally biased region" description="Basic and acidic residues" evidence="1">
    <location>
        <begin position="75"/>
        <end position="85"/>
    </location>
</feature>
<protein>
    <submittedName>
        <fullName evidence="2">Uncharacterized protein</fullName>
    </submittedName>
</protein>
<dbReference type="EMBL" id="LXQA010064544">
    <property type="protein sequence ID" value="MCI07202.1"/>
    <property type="molecule type" value="Genomic_DNA"/>
</dbReference>
<dbReference type="AlphaFoldDB" id="A0A392P5Z5"/>
<accession>A0A392P5Z5</accession>
<evidence type="ECO:0000313" key="2">
    <source>
        <dbReference type="EMBL" id="MCI07202.1"/>
    </source>
</evidence>
<comment type="caution">
    <text evidence="2">The sequence shown here is derived from an EMBL/GenBank/DDBJ whole genome shotgun (WGS) entry which is preliminary data.</text>
</comment>
<dbReference type="Proteomes" id="UP000265520">
    <property type="component" value="Unassembled WGS sequence"/>
</dbReference>
<reference evidence="2 3" key="1">
    <citation type="journal article" date="2018" name="Front. Plant Sci.">
        <title>Red Clover (Trifolium pratense) and Zigzag Clover (T. medium) - A Picture of Genomic Similarities and Differences.</title>
        <authorList>
            <person name="Dluhosova J."/>
            <person name="Istvanek J."/>
            <person name="Nedelnik J."/>
            <person name="Repkova J."/>
        </authorList>
    </citation>
    <scope>NUCLEOTIDE SEQUENCE [LARGE SCALE GENOMIC DNA]</scope>
    <source>
        <strain evidence="3">cv. 10/8</strain>
        <tissue evidence="2">Leaf</tissue>
    </source>
</reference>
<evidence type="ECO:0000313" key="3">
    <source>
        <dbReference type="Proteomes" id="UP000265520"/>
    </source>
</evidence>
<feature type="region of interest" description="Disordered" evidence="1">
    <location>
        <begin position="38"/>
        <end position="117"/>
    </location>
</feature>
<feature type="compositionally biased region" description="Polar residues" evidence="1">
    <location>
        <begin position="1"/>
        <end position="18"/>
    </location>
</feature>
<organism evidence="2 3">
    <name type="scientific">Trifolium medium</name>
    <dbReference type="NCBI Taxonomy" id="97028"/>
    <lineage>
        <taxon>Eukaryota</taxon>
        <taxon>Viridiplantae</taxon>
        <taxon>Streptophyta</taxon>
        <taxon>Embryophyta</taxon>
        <taxon>Tracheophyta</taxon>
        <taxon>Spermatophyta</taxon>
        <taxon>Magnoliopsida</taxon>
        <taxon>eudicotyledons</taxon>
        <taxon>Gunneridae</taxon>
        <taxon>Pentapetalae</taxon>
        <taxon>rosids</taxon>
        <taxon>fabids</taxon>
        <taxon>Fabales</taxon>
        <taxon>Fabaceae</taxon>
        <taxon>Papilionoideae</taxon>
        <taxon>50 kb inversion clade</taxon>
        <taxon>NPAAA clade</taxon>
        <taxon>Hologalegina</taxon>
        <taxon>IRL clade</taxon>
        <taxon>Trifolieae</taxon>
        <taxon>Trifolium</taxon>
    </lineage>
</organism>
<name>A0A392P5Z5_9FABA</name>
<proteinExistence type="predicted"/>
<feature type="region of interest" description="Disordered" evidence="1">
    <location>
        <begin position="1"/>
        <end position="20"/>
    </location>
</feature>
<feature type="compositionally biased region" description="Polar residues" evidence="1">
    <location>
        <begin position="97"/>
        <end position="111"/>
    </location>
</feature>
<sequence>MSNSPKSSSIAIEQNPSPSKDVLSYTITHAVPITTVLPQSSKKKKVKASTVKKEKASKTVDAVVPETPEDVPIPENEKSPDRLVTDNEENWSDDHTVVNSQSDESMKTVSGNHDDGV</sequence>
<feature type="non-terminal residue" evidence="2">
    <location>
        <position position="117"/>
    </location>
</feature>
<keyword evidence="3" id="KW-1185">Reference proteome</keyword>
<evidence type="ECO:0000256" key="1">
    <source>
        <dbReference type="SAM" id="MobiDB-lite"/>
    </source>
</evidence>